<feature type="transmembrane region" description="Helical" evidence="1">
    <location>
        <begin position="317"/>
        <end position="338"/>
    </location>
</feature>
<evidence type="ECO:0000259" key="2">
    <source>
        <dbReference type="PROSITE" id="PS50234"/>
    </source>
</evidence>
<dbReference type="HOGENOM" id="CLU_069615_2_0_11"/>
<dbReference type="AlphaFoldDB" id="E0Q7W6"/>
<keyword evidence="1" id="KW-0812">Transmembrane</keyword>
<dbReference type="Proteomes" id="UP000003323">
    <property type="component" value="Unassembled WGS sequence"/>
</dbReference>
<name>E0Q7W6_9BIFI</name>
<accession>E0Q7W6</accession>
<dbReference type="Pfam" id="PF13519">
    <property type="entry name" value="VWA_2"/>
    <property type="match status" value="1"/>
</dbReference>
<organism evidence="3 4">
    <name type="scientific">Bifidobacterium dentium ATCC 27679</name>
    <dbReference type="NCBI Taxonomy" id="871562"/>
    <lineage>
        <taxon>Bacteria</taxon>
        <taxon>Bacillati</taxon>
        <taxon>Actinomycetota</taxon>
        <taxon>Actinomycetes</taxon>
        <taxon>Bifidobacteriales</taxon>
        <taxon>Bifidobacteriaceae</taxon>
        <taxon>Bifidobacterium</taxon>
    </lineage>
</organism>
<evidence type="ECO:0000256" key="1">
    <source>
        <dbReference type="SAM" id="Phobius"/>
    </source>
</evidence>
<dbReference type="PROSITE" id="PS50234">
    <property type="entry name" value="VWFA"/>
    <property type="match status" value="1"/>
</dbReference>
<evidence type="ECO:0000313" key="4">
    <source>
        <dbReference type="Proteomes" id="UP000003323"/>
    </source>
</evidence>
<sequence length="344" mass="36904">MEVETMNDLTFSPALGWPAGGVLAAVMLAAAIIEVVLHIRRRADSDETVWACTRRTLICLLVAVMILTPSIVSSTHNRAINATDVVIAVDVTGSMAVKDAQYGSDELQTRLDVAKQAVKDITGLYPNSSFAAVRFGASGTLDVPLTPDSKAIDNWADTLAPEATSVSSGSTLDVPIDQLLLTCKSIHEQHPDDAIVMYLISDGEQTSSKTRRTFSSLRRYLNDAFTVAVGSEQGGQIPVTVDGVGETDQQWVTDPETGQPGISRMNADTMKTIADELSGTALQLNASNTMSSGMSKEASSQWRISQTAKQRTRVTPLVWPFAIAVAFLLSCELGAWLASSRRLL</sequence>
<protein>
    <submittedName>
        <fullName evidence="3">von Willebrand factor type A domain protein</fullName>
    </submittedName>
</protein>
<evidence type="ECO:0000313" key="3">
    <source>
        <dbReference type="EMBL" id="EFM41831.1"/>
    </source>
</evidence>
<dbReference type="InterPro" id="IPR036465">
    <property type="entry name" value="vWFA_dom_sf"/>
</dbReference>
<dbReference type="Gene3D" id="3.40.50.410">
    <property type="entry name" value="von Willebrand factor, type A domain"/>
    <property type="match status" value="1"/>
</dbReference>
<reference evidence="3 4" key="1">
    <citation type="submission" date="2010-08" db="EMBL/GenBank/DDBJ databases">
        <authorList>
            <person name="Muzny D."/>
            <person name="Qin X."/>
            <person name="Deng J."/>
            <person name="Jiang H."/>
            <person name="Liu Y."/>
            <person name="Qu J."/>
            <person name="Song X.-Z."/>
            <person name="Zhang L."/>
            <person name="Thornton R."/>
            <person name="Coyle M."/>
            <person name="Francisco L."/>
            <person name="Jackson L."/>
            <person name="Javaid M."/>
            <person name="Korchina V."/>
            <person name="Kovar C."/>
            <person name="Mata R."/>
            <person name="Mathew T."/>
            <person name="Ngo R."/>
            <person name="Nguyen L."/>
            <person name="Nguyen N."/>
            <person name="Okwuonu G."/>
            <person name="Ongeri F."/>
            <person name="Pham C."/>
            <person name="Simmons D."/>
            <person name="Wilczek-Boney K."/>
            <person name="Hale W."/>
            <person name="Jakkamsetti A."/>
            <person name="Pham P."/>
            <person name="Ruth R."/>
            <person name="San Lucas F."/>
            <person name="Warren J."/>
            <person name="Zhang J."/>
            <person name="Zhao Z."/>
            <person name="Zhou C."/>
            <person name="Zhu D."/>
            <person name="Lee S."/>
            <person name="Bess C."/>
            <person name="Blankenburg K."/>
            <person name="Forbes L."/>
            <person name="Fu Q."/>
            <person name="Gubbala S."/>
            <person name="Hirani K."/>
            <person name="Jayaseelan J.C."/>
            <person name="Lara F."/>
            <person name="Munidasa M."/>
            <person name="Palculict T."/>
            <person name="Patil S."/>
            <person name="Pu L.-L."/>
            <person name="Saada N."/>
            <person name="Tang L."/>
            <person name="Weissenberger G."/>
            <person name="Zhu Y."/>
            <person name="Hemphill L."/>
            <person name="Shang Y."/>
            <person name="Youmans B."/>
            <person name="Ayvaz T."/>
            <person name="Ross M."/>
            <person name="Santibanez J."/>
            <person name="Aqrawi P."/>
            <person name="Gross S."/>
            <person name="Joshi V."/>
            <person name="Fowler G."/>
            <person name="Nazareth L."/>
            <person name="Reid J."/>
            <person name="Worley K."/>
            <person name="Petrosino J."/>
            <person name="Highlander S."/>
            <person name="Gibbs R."/>
        </authorList>
    </citation>
    <scope>NUCLEOTIDE SEQUENCE [LARGE SCALE GENOMIC DNA]</scope>
    <source>
        <strain evidence="3 4">ATCC 27679</strain>
    </source>
</reference>
<gene>
    <name evidence="3" type="ORF">HMPREF0168_1224</name>
</gene>
<proteinExistence type="predicted"/>
<dbReference type="CDD" id="cd00198">
    <property type="entry name" value="vWFA"/>
    <property type="match status" value="1"/>
</dbReference>
<feature type="domain" description="VWFA" evidence="2">
    <location>
        <begin position="84"/>
        <end position="298"/>
    </location>
</feature>
<feature type="transmembrane region" description="Helical" evidence="1">
    <location>
        <begin position="15"/>
        <end position="37"/>
    </location>
</feature>
<keyword evidence="1" id="KW-1133">Transmembrane helix</keyword>
<keyword evidence="1" id="KW-0472">Membrane</keyword>
<comment type="caution">
    <text evidence="3">The sequence shown here is derived from an EMBL/GenBank/DDBJ whole genome shotgun (WGS) entry which is preliminary data.</text>
</comment>
<dbReference type="InterPro" id="IPR002035">
    <property type="entry name" value="VWF_A"/>
</dbReference>
<dbReference type="SUPFAM" id="SSF53300">
    <property type="entry name" value="vWA-like"/>
    <property type="match status" value="1"/>
</dbReference>
<dbReference type="EMBL" id="AEEQ01000009">
    <property type="protein sequence ID" value="EFM41831.1"/>
    <property type="molecule type" value="Genomic_DNA"/>
</dbReference>